<dbReference type="Pfam" id="PF09734">
    <property type="entry name" value="Tau95"/>
    <property type="match status" value="1"/>
</dbReference>
<dbReference type="GO" id="GO:0001002">
    <property type="term" value="F:RNA polymerase III type 1 promoter sequence-specific DNA binding"/>
    <property type="evidence" value="ECO:0007669"/>
    <property type="project" value="TreeGrafter"/>
</dbReference>
<dbReference type="InterPro" id="IPR040454">
    <property type="entry name" value="TF_IIIC_Tfc1/Sfc1"/>
</dbReference>
<comment type="caution">
    <text evidence="3">The sequence shown here is derived from an EMBL/GenBank/DDBJ whole genome shotgun (WGS) entry which is preliminary data.</text>
</comment>
<feature type="compositionally biased region" description="Polar residues" evidence="1">
    <location>
        <begin position="428"/>
        <end position="437"/>
    </location>
</feature>
<evidence type="ECO:0000313" key="3">
    <source>
        <dbReference type="EMBL" id="GBG27822.1"/>
    </source>
</evidence>
<organism evidence="3 4">
    <name type="scientific">Hondaea fermentalgiana</name>
    <dbReference type="NCBI Taxonomy" id="2315210"/>
    <lineage>
        <taxon>Eukaryota</taxon>
        <taxon>Sar</taxon>
        <taxon>Stramenopiles</taxon>
        <taxon>Bigyra</taxon>
        <taxon>Labyrinthulomycetes</taxon>
        <taxon>Thraustochytrida</taxon>
        <taxon>Thraustochytriidae</taxon>
        <taxon>Hondaea</taxon>
    </lineage>
</organism>
<dbReference type="AlphaFoldDB" id="A0A2R5G9U2"/>
<protein>
    <submittedName>
        <fullName evidence="3">Transcription factor tau subunit sfc1</fullName>
    </submittedName>
</protein>
<dbReference type="InterPro" id="IPR019136">
    <property type="entry name" value="TF_IIIC_su-5_HTH"/>
</dbReference>
<feature type="region of interest" description="Disordered" evidence="1">
    <location>
        <begin position="475"/>
        <end position="537"/>
    </location>
</feature>
<name>A0A2R5G9U2_9STRA</name>
<feature type="region of interest" description="Disordered" evidence="1">
    <location>
        <begin position="415"/>
        <end position="439"/>
    </location>
</feature>
<feature type="domain" description="Transcription factor IIIC subunit 5 HTH" evidence="2">
    <location>
        <begin position="140"/>
        <end position="286"/>
    </location>
</feature>
<gene>
    <name evidence="3" type="ORF">FCC1311_040452</name>
</gene>
<dbReference type="Proteomes" id="UP000241890">
    <property type="component" value="Unassembled WGS sequence"/>
</dbReference>
<evidence type="ECO:0000313" key="4">
    <source>
        <dbReference type="Proteomes" id="UP000241890"/>
    </source>
</evidence>
<feature type="compositionally biased region" description="Basic and acidic residues" evidence="1">
    <location>
        <begin position="1"/>
        <end position="23"/>
    </location>
</feature>
<dbReference type="GO" id="GO:0001003">
    <property type="term" value="F:RNA polymerase III type 2 promoter sequence-specific DNA binding"/>
    <property type="evidence" value="ECO:0007669"/>
    <property type="project" value="TreeGrafter"/>
</dbReference>
<dbReference type="OrthoDB" id="5598268at2759"/>
<proteinExistence type="predicted"/>
<reference evidence="3 4" key="1">
    <citation type="submission" date="2017-12" db="EMBL/GenBank/DDBJ databases">
        <title>Sequencing, de novo assembly and annotation of complete genome of a new Thraustochytrid species, strain FCC1311.</title>
        <authorList>
            <person name="Sedici K."/>
            <person name="Godart F."/>
            <person name="Aiese Cigliano R."/>
            <person name="Sanseverino W."/>
            <person name="Barakat M."/>
            <person name="Ortet P."/>
            <person name="Marechal E."/>
            <person name="Cagnac O."/>
            <person name="Amato A."/>
        </authorList>
    </citation>
    <scope>NUCLEOTIDE SEQUENCE [LARGE SCALE GENOMIC DNA]</scope>
</reference>
<evidence type="ECO:0000256" key="1">
    <source>
        <dbReference type="SAM" id="MobiDB-lite"/>
    </source>
</evidence>
<evidence type="ECO:0000259" key="2">
    <source>
        <dbReference type="Pfam" id="PF09734"/>
    </source>
</evidence>
<dbReference type="GO" id="GO:0006384">
    <property type="term" value="P:transcription initiation at RNA polymerase III promoter"/>
    <property type="evidence" value="ECO:0007669"/>
    <property type="project" value="InterPro"/>
</dbReference>
<feature type="compositionally biased region" description="Acidic residues" evidence="1">
    <location>
        <begin position="525"/>
        <end position="537"/>
    </location>
</feature>
<feature type="region of interest" description="Disordered" evidence="1">
    <location>
        <begin position="1"/>
        <end position="24"/>
    </location>
</feature>
<keyword evidence="4" id="KW-1185">Reference proteome</keyword>
<accession>A0A2R5G9U2</accession>
<dbReference type="EMBL" id="BEYU01000036">
    <property type="protein sequence ID" value="GBG27822.1"/>
    <property type="molecule type" value="Genomic_DNA"/>
</dbReference>
<dbReference type="PANTHER" id="PTHR13230:SF5">
    <property type="entry name" value="GENERAL TRANSCRIPTION FACTOR 3C POLYPEPTIDE 5"/>
    <property type="match status" value="1"/>
</dbReference>
<dbReference type="PANTHER" id="PTHR13230">
    <property type="entry name" value="GENERAL TRANSCRIPTION FACTOR IIIC, POLYPEPTIDE 5"/>
    <property type="match status" value="1"/>
</dbReference>
<sequence length="537" mass="58726">MNYPSEKQRDREPEKRGGEELKAGHVATQKRARDLLAIELPFLVRETKDAGIAIKIRRKRKSQKVTKAEIVGFAEDCHGFTSLCDFAYRPGVLDGGWDASNRGLLTTLEEEIPEAIQGVRRSRVRTRTEALQARNSMYLPVPIFATSQPPQSLDFSDTKISGALAASLGGPDATTEIPCVDIDVASVPVPQEIAPPTLSKSEAEARSAQVALRAKLRTAMNRKPVWTRHALMTHLGCSQSLLARTAWTEIYQSAKGGAFGGHAFLRRGFDPRLSRHFAQYQPLRFRITKSLVTRLQTQAKRLGLPNLGWLGPNAKTYPTVLVGDVRDKEFQRMARARVTSHYKARHGWFTEESRQLLSRRFEVVVGNLLEMLEAIPSDYPRGSGDEVDVLLGLSDSGAVSDSVWAGSEFAGADHREASLAKPTRRRGSTQPRVSQPAPQIDLLGQAPLVLHEQGAPPLPPPVEDAVNARFNIEHRGSLDGAAPPRIDRPSVAPGLSYTILGDDDGQDGAGNGAKDDVALGGNTLDLDEDDDDDDSDF</sequence>
<dbReference type="GO" id="GO:0000127">
    <property type="term" value="C:transcription factor TFIIIC complex"/>
    <property type="evidence" value="ECO:0007669"/>
    <property type="project" value="InterPro"/>
</dbReference>
<dbReference type="InParanoid" id="A0A2R5G9U2"/>